<organism evidence="5 6">
    <name type="scientific">Cohnella endophytica</name>
    <dbReference type="NCBI Taxonomy" id="2419778"/>
    <lineage>
        <taxon>Bacteria</taxon>
        <taxon>Bacillati</taxon>
        <taxon>Bacillota</taxon>
        <taxon>Bacilli</taxon>
        <taxon>Bacillales</taxon>
        <taxon>Paenibacillaceae</taxon>
        <taxon>Cohnella</taxon>
    </lineage>
</organism>
<evidence type="ECO:0000256" key="3">
    <source>
        <dbReference type="PIRSR" id="PIRSR006241-50"/>
    </source>
</evidence>
<name>A0A494XVL4_9BACL</name>
<evidence type="ECO:0000259" key="4">
    <source>
        <dbReference type="Pfam" id="PF01261"/>
    </source>
</evidence>
<feature type="active site" description="Proton donor/acceptor" evidence="3">
    <location>
        <position position="134"/>
    </location>
</feature>
<dbReference type="InterPro" id="IPR036237">
    <property type="entry name" value="Xyl_isomerase-like_sf"/>
</dbReference>
<comment type="similarity">
    <text evidence="2">Belongs to the hyi family.</text>
</comment>
<evidence type="ECO:0000313" key="6">
    <source>
        <dbReference type="Proteomes" id="UP000282076"/>
    </source>
</evidence>
<comment type="caution">
    <text evidence="5">The sequence shown here is derived from an EMBL/GenBank/DDBJ whole genome shotgun (WGS) entry which is preliminary data.</text>
</comment>
<evidence type="ECO:0000256" key="1">
    <source>
        <dbReference type="ARBA" id="ARBA00023235"/>
    </source>
</evidence>
<gene>
    <name evidence="5" type="ORF">D7Z26_14675</name>
</gene>
<reference evidence="5 6" key="1">
    <citation type="submission" date="2018-10" db="EMBL/GenBank/DDBJ databases">
        <title>Cohnella sp. M2MS4P-1, whole genome shotgun sequence.</title>
        <authorList>
            <person name="Tuo L."/>
        </authorList>
    </citation>
    <scope>NUCLEOTIDE SEQUENCE [LARGE SCALE GENOMIC DNA]</scope>
    <source>
        <strain evidence="5 6">M2MS4P-1</strain>
    </source>
</reference>
<feature type="active site" description="Proton donor/acceptor" evidence="3">
    <location>
        <position position="232"/>
    </location>
</feature>
<protein>
    <submittedName>
        <fullName evidence="5">Glyoxylate-induced protein</fullName>
    </submittedName>
</protein>
<dbReference type="GO" id="GO:0016853">
    <property type="term" value="F:isomerase activity"/>
    <property type="evidence" value="ECO:0007669"/>
    <property type="project" value="UniProtKB-KW"/>
</dbReference>
<dbReference type="EMBL" id="RBZM01000006">
    <property type="protein sequence ID" value="RKP52986.1"/>
    <property type="molecule type" value="Genomic_DNA"/>
</dbReference>
<dbReference type="RefSeq" id="WP_120977730.1">
    <property type="nucleotide sequence ID" value="NZ_RBZM01000006.1"/>
</dbReference>
<keyword evidence="6" id="KW-1185">Reference proteome</keyword>
<dbReference type="PIRSF" id="PIRSF006241">
    <property type="entry name" value="HyI"/>
    <property type="match status" value="1"/>
</dbReference>
<dbReference type="SUPFAM" id="SSF51658">
    <property type="entry name" value="Xylose isomerase-like"/>
    <property type="match status" value="1"/>
</dbReference>
<dbReference type="InterPro" id="IPR026040">
    <property type="entry name" value="HyI-like"/>
</dbReference>
<accession>A0A494XVL4</accession>
<sequence>MKLSVCVDAVYNGRGFEESVRSIGELGYDTIEFWTWWDKDLDDVSRVVREAGVSIACFCTKFVSLVDSSKREEYIQGLEESIAAAKRLDCRALISQVGNELKDVSREEQRRSLVEGLKACVPLLEREGMTLLVEPLNLLVDHQGYYLASSEEAFGIVREVGSKHVKVLFDIYHQQITEGHLISTIQANIEWIGHFHAAGNPGRHELNFGEIHYPAVFDAIRVTGYEGYVGLEYFPLREPEEGLRELEWRAL</sequence>
<dbReference type="PANTHER" id="PTHR43489:SF3">
    <property type="entry name" value="XYLOSE ISOMERASE DOMAIN PROTEIN TIM BARREL"/>
    <property type="match status" value="1"/>
</dbReference>
<dbReference type="PANTHER" id="PTHR43489">
    <property type="entry name" value="ISOMERASE"/>
    <property type="match status" value="1"/>
</dbReference>
<dbReference type="OrthoDB" id="9786584at2"/>
<dbReference type="Gene3D" id="3.20.20.150">
    <property type="entry name" value="Divalent-metal-dependent TIM barrel enzymes"/>
    <property type="match status" value="1"/>
</dbReference>
<evidence type="ECO:0000256" key="2">
    <source>
        <dbReference type="PIRNR" id="PIRNR006241"/>
    </source>
</evidence>
<dbReference type="AlphaFoldDB" id="A0A494XVL4"/>
<dbReference type="InterPro" id="IPR050417">
    <property type="entry name" value="Sugar_Epim/Isomerase"/>
</dbReference>
<dbReference type="InterPro" id="IPR013022">
    <property type="entry name" value="Xyl_isomerase-like_TIM-brl"/>
</dbReference>
<proteinExistence type="inferred from homology"/>
<keyword evidence="1 2" id="KW-0413">Isomerase</keyword>
<dbReference type="Pfam" id="PF01261">
    <property type="entry name" value="AP_endonuc_2"/>
    <property type="match status" value="1"/>
</dbReference>
<dbReference type="Proteomes" id="UP000282076">
    <property type="component" value="Unassembled WGS sequence"/>
</dbReference>
<feature type="domain" description="Xylose isomerase-like TIM barrel" evidence="4">
    <location>
        <begin position="25"/>
        <end position="245"/>
    </location>
</feature>
<evidence type="ECO:0000313" key="5">
    <source>
        <dbReference type="EMBL" id="RKP52986.1"/>
    </source>
</evidence>